<proteinExistence type="predicted"/>
<organism evidence="4 5">
    <name type="scientific">Methanolobus tindarius DSM 2278</name>
    <dbReference type="NCBI Taxonomy" id="1090322"/>
    <lineage>
        <taxon>Archaea</taxon>
        <taxon>Methanobacteriati</taxon>
        <taxon>Methanobacteriota</taxon>
        <taxon>Stenosarchaea group</taxon>
        <taxon>Methanomicrobia</taxon>
        <taxon>Methanosarcinales</taxon>
        <taxon>Methanosarcinaceae</taxon>
        <taxon>Methanolobus</taxon>
    </lineage>
</organism>
<dbReference type="Gene3D" id="1.10.3290.10">
    <property type="entry name" value="Fido-like domain"/>
    <property type="match status" value="1"/>
</dbReference>
<dbReference type="SUPFAM" id="SSF140931">
    <property type="entry name" value="Fic-like"/>
    <property type="match status" value="1"/>
</dbReference>
<dbReference type="PANTHER" id="PTHR13504">
    <property type="entry name" value="FIDO DOMAIN-CONTAINING PROTEIN DDB_G0283145"/>
    <property type="match status" value="1"/>
</dbReference>
<dbReference type="PANTHER" id="PTHR13504:SF38">
    <property type="entry name" value="FIDO DOMAIN-CONTAINING PROTEIN"/>
    <property type="match status" value="1"/>
</dbReference>
<dbReference type="OrthoDB" id="350952at2157"/>
<comment type="caution">
    <text evidence="4">The sequence shown here is derived from an EMBL/GenBank/DDBJ whole genome shotgun (WGS) entry which is preliminary data.</text>
</comment>
<dbReference type="PROSITE" id="PS51459">
    <property type="entry name" value="FIDO"/>
    <property type="match status" value="1"/>
</dbReference>
<dbReference type="Pfam" id="PF08220">
    <property type="entry name" value="HTH_DeoR"/>
    <property type="match status" value="1"/>
</dbReference>
<evidence type="ECO:0000256" key="1">
    <source>
        <dbReference type="ARBA" id="ARBA00023015"/>
    </source>
</evidence>
<evidence type="ECO:0000313" key="5">
    <source>
        <dbReference type="Proteomes" id="UP000019483"/>
    </source>
</evidence>
<keyword evidence="1" id="KW-0805">Transcription regulation</keyword>
<keyword evidence="5" id="KW-1185">Reference proteome</keyword>
<dbReference type="InterPro" id="IPR003812">
    <property type="entry name" value="Fido"/>
</dbReference>
<evidence type="ECO:0000256" key="2">
    <source>
        <dbReference type="ARBA" id="ARBA00023163"/>
    </source>
</evidence>
<dbReference type="EMBL" id="AZAJ01000001">
    <property type="protein sequence ID" value="ETA68244.1"/>
    <property type="molecule type" value="Genomic_DNA"/>
</dbReference>
<feature type="domain" description="Fido" evidence="3">
    <location>
        <begin position="178"/>
        <end position="335"/>
    </location>
</feature>
<dbReference type="STRING" id="1090322.MettiDRAFT_1698"/>
<dbReference type="InterPro" id="IPR036390">
    <property type="entry name" value="WH_DNA-bd_sf"/>
</dbReference>
<evidence type="ECO:0000313" key="4">
    <source>
        <dbReference type="EMBL" id="ETA68244.1"/>
    </source>
</evidence>
<protein>
    <recommendedName>
        <fullName evidence="3">Fido domain-containing protein</fullName>
    </recommendedName>
</protein>
<dbReference type="AlphaFoldDB" id="W9DPJ0"/>
<dbReference type="Proteomes" id="UP000019483">
    <property type="component" value="Unassembled WGS sequence"/>
</dbReference>
<keyword evidence="2" id="KW-0804">Transcription</keyword>
<dbReference type="GO" id="GO:0003700">
    <property type="term" value="F:DNA-binding transcription factor activity"/>
    <property type="evidence" value="ECO:0007669"/>
    <property type="project" value="InterPro"/>
</dbReference>
<dbReference type="InterPro" id="IPR001034">
    <property type="entry name" value="DeoR_HTH"/>
</dbReference>
<dbReference type="InterPro" id="IPR036597">
    <property type="entry name" value="Fido-like_dom_sf"/>
</dbReference>
<sequence length="443" mass="52752">MKRLARTPKLSESEEQKAVLSLDNKEVVEIVNDYNERYLHWEEVNRRKDKLPVKPEYIWHLMKFFRIMKSRSIVFGRYSLHYNILDDFQEKLHILDKGAAGNLASTIDAISDTREKYILNSLMEEAIASSQIEGATPSRRVAKEMLRENRRPRNKDERMIINNYNTMKYILKIKNEELTPELLLEIQKRMTYGTLDDKEDEGTFRDNNEIRVFDNDGEVLHVPPEHSEIPELVDALCDFANDRNNSFVHPIIKGILLHYLLNYIHPFNDGNGRTGRSLFYWYVLRKDYWLFEYMSVSRLIYQKRRQYKMVYQYAESDLMFDSDNGLGDLTYFIRFNLNTIMESLEHIQKYLKEKQKEQYLALKKLEESDNLNTRQLQIIQEFVKHPQKTINIKTIMSTYGVAYATARNDLFYLEKLGYLKKIKAGKEFIFIFNDSRKSDEENI</sequence>
<dbReference type="SUPFAM" id="SSF46785">
    <property type="entry name" value="Winged helix' DNA-binding domain"/>
    <property type="match status" value="1"/>
</dbReference>
<dbReference type="InterPro" id="IPR040198">
    <property type="entry name" value="Fido_containing"/>
</dbReference>
<accession>W9DPJ0</accession>
<name>W9DPJ0_METTI</name>
<gene>
    <name evidence="4" type="ORF">MettiDRAFT_1698</name>
</gene>
<evidence type="ECO:0000259" key="3">
    <source>
        <dbReference type="PROSITE" id="PS51459"/>
    </source>
</evidence>
<dbReference type="SMART" id="SM00420">
    <property type="entry name" value="HTH_DEOR"/>
    <property type="match status" value="1"/>
</dbReference>
<reference evidence="4 5" key="1">
    <citation type="submission" date="2013-08" db="EMBL/GenBank/DDBJ databases">
        <authorList>
            <consortium name="DOE Joint Genome Institute"/>
            <person name="Eisen J."/>
            <person name="Huntemann M."/>
            <person name="Han J."/>
            <person name="Chen A."/>
            <person name="Kyrpides N."/>
            <person name="Mavromatis K."/>
            <person name="Markowitz V."/>
            <person name="Palaniappan K."/>
            <person name="Ivanova N."/>
            <person name="Schaumberg A."/>
            <person name="Pati A."/>
            <person name="Liolios K."/>
            <person name="Nordberg H.P."/>
            <person name="Cantor M.N."/>
            <person name="Hua S.X."/>
            <person name="Woyke T."/>
        </authorList>
    </citation>
    <scope>NUCLEOTIDE SEQUENCE [LARGE SCALE GENOMIC DNA]</scope>
    <source>
        <strain evidence="4 5">DSM 2278</strain>
    </source>
</reference>
<dbReference type="Pfam" id="PF02661">
    <property type="entry name" value="Fic"/>
    <property type="match status" value="1"/>
</dbReference>
<dbReference type="RefSeq" id="WP_023845379.1">
    <property type="nucleotide sequence ID" value="NZ_AZAJ01000001.1"/>
</dbReference>